<feature type="region of interest" description="Disordered" evidence="1">
    <location>
        <begin position="1"/>
        <end position="20"/>
    </location>
</feature>
<feature type="transmembrane region" description="Helical" evidence="2">
    <location>
        <begin position="49"/>
        <end position="67"/>
    </location>
</feature>
<dbReference type="PANTHER" id="PTHR13304">
    <property type="entry name" value="GLYCOSYLPHOSPHATIDYLINOSITOL ANCHOR ATTACHMENT 1 PROTEIN"/>
    <property type="match status" value="1"/>
</dbReference>
<evidence type="ECO:0000256" key="1">
    <source>
        <dbReference type="SAM" id="MobiDB-lite"/>
    </source>
</evidence>
<keyword evidence="2" id="KW-1133">Transmembrane helix</keyword>
<dbReference type="PIRSF" id="PIRSF036762">
    <property type="entry name" value="GAA1"/>
    <property type="match status" value="1"/>
</dbReference>
<dbReference type="Gene3D" id="3.40.630.10">
    <property type="entry name" value="Zn peptidases"/>
    <property type="match status" value="1"/>
</dbReference>
<protein>
    <submittedName>
        <fullName evidence="3">Glycosyl phosphatidyl inositol protein transamidase complex subunit</fullName>
    </submittedName>
</protein>
<feature type="transmembrane region" description="Helical" evidence="2">
    <location>
        <begin position="488"/>
        <end position="508"/>
    </location>
</feature>
<feature type="transmembrane region" description="Helical" evidence="2">
    <location>
        <begin position="612"/>
        <end position="634"/>
    </location>
</feature>
<dbReference type="Pfam" id="PF04114">
    <property type="entry name" value="Gaa1"/>
    <property type="match status" value="1"/>
</dbReference>
<evidence type="ECO:0000313" key="3">
    <source>
        <dbReference type="EMBL" id="KAK9767689.1"/>
    </source>
</evidence>
<sequence length="640" mass="71454">MKVAETIPTKANGEGISTPSTPPYSEISAKKYKQITLKQKALKILEKHVAKLSLVLFIVGLGWLLVLPHDTYSHRTYISENALLPGQTKNFFGDHEANVARYYSQVLDSLKTNSIEEKTAFVERELRSFGYITATQKFEIPLSYNKLINGTNTFGILKAPRSDNTEAMVLTASWESREEGQDNTNGVSMLLTLAQFLKKFTFWSKDIVVVIADKNTAGIQAWLDAYHGVPKHDNEQIFVRSGAIQGALNLDFPGTESYSSLGIFFEGLNGQLPNLDLINTVVELCRYEGISATLHQPTSDWDVNSDYFKSLNTMLTTMKYQSTCHPSGVHGLFHRYKIDAITLHGISGPGRYYFQYHKIGTLVESTLRSINNLLEHFHQSFFFYLLPNATHYVSIALYIPPVICIAVGLLLISLKLWFSFDASVDELELVDDVNHEGKPVKSIETTLAYTQNTTPLQTPILVIALSCIGCIILFSFNLLIVNPVAEEFSLPINGVFALSFPLFIASVVRAPIDSTNQNLQVLRCFALAWVAVTLVGLSALNYSLSMFMGILVFLPYALIQPCNHILVRTIQFISVTAISPPALLLICSLVYQKDVFELYNLLRYDLTVLGSWFLPLVYLVYWPINVTYSVLACVKSGPSA</sequence>
<keyword evidence="2" id="KW-0472">Membrane</keyword>
<feature type="transmembrane region" description="Helical" evidence="2">
    <location>
        <begin position="570"/>
        <end position="592"/>
    </location>
</feature>
<feature type="transmembrane region" description="Helical" evidence="2">
    <location>
        <begin position="528"/>
        <end position="558"/>
    </location>
</feature>
<feature type="transmembrane region" description="Helical" evidence="2">
    <location>
        <begin position="395"/>
        <end position="418"/>
    </location>
</feature>
<keyword evidence="4" id="KW-1185">Reference proteome</keyword>
<feature type="transmembrane region" description="Helical" evidence="2">
    <location>
        <begin position="460"/>
        <end position="481"/>
    </location>
</feature>
<comment type="caution">
    <text evidence="3">The sequence shown here is derived from an EMBL/GenBank/DDBJ whole genome shotgun (WGS) entry which is preliminary data.</text>
</comment>
<dbReference type="PANTHER" id="PTHR13304:SF0">
    <property type="entry name" value="GLYCOSYLPHOSPHATIDYLINOSITOL ANCHOR ATTACHMENT 1 PROTEIN"/>
    <property type="match status" value="1"/>
</dbReference>
<dbReference type="EMBL" id="JASJQH010000061">
    <property type="protein sequence ID" value="KAK9767689.1"/>
    <property type="molecule type" value="Genomic_DNA"/>
</dbReference>
<name>A0ABR2X1N0_9FUNG</name>
<dbReference type="InterPro" id="IPR007246">
    <property type="entry name" value="Gaa1"/>
</dbReference>
<keyword evidence="2" id="KW-0812">Transmembrane</keyword>
<evidence type="ECO:0000313" key="4">
    <source>
        <dbReference type="Proteomes" id="UP001479436"/>
    </source>
</evidence>
<organism evidence="3 4">
    <name type="scientific">Basidiobolus ranarum</name>
    <dbReference type="NCBI Taxonomy" id="34480"/>
    <lineage>
        <taxon>Eukaryota</taxon>
        <taxon>Fungi</taxon>
        <taxon>Fungi incertae sedis</taxon>
        <taxon>Zoopagomycota</taxon>
        <taxon>Entomophthoromycotina</taxon>
        <taxon>Basidiobolomycetes</taxon>
        <taxon>Basidiobolales</taxon>
        <taxon>Basidiobolaceae</taxon>
        <taxon>Basidiobolus</taxon>
    </lineage>
</organism>
<accession>A0ABR2X1N0</accession>
<dbReference type="SUPFAM" id="SSF53187">
    <property type="entry name" value="Zn-dependent exopeptidases"/>
    <property type="match status" value="1"/>
</dbReference>
<evidence type="ECO:0000256" key="2">
    <source>
        <dbReference type="SAM" id="Phobius"/>
    </source>
</evidence>
<gene>
    <name evidence="3" type="primary">GAA1</name>
    <name evidence="3" type="ORF">K7432_002328</name>
</gene>
<proteinExistence type="predicted"/>
<reference evidence="3 4" key="1">
    <citation type="submission" date="2023-04" db="EMBL/GenBank/DDBJ databases">
        <title>Genome of Basidiobolus ranarum AG-B5.</title>
        <authorList>
            <person name="Stajich J.E."/>
            <person name="Carter-House D."/>
            <person name="Gryganskyi A."/>
        </authorList>
    </citation>
    <scope>NUCLEOTIDE SEQUENCE [LARGE SCALE GENOMIC DNA]</scope>
    <source>
        <strain evidence="3 4">AG-B5</strain>
    </source>
</reference>
<dbReference type="Proteomes" id="UP001479436">
    <property type="component" value="Unassembled WGS sequence"/>
</dbReference>